<organism evidence="3">
    <name type="scientific">marine metagenome</name>
    <dbReference type="NCBI Taxonomy" id="408172"/>
    <lineage>
        <taxon>unclassified sequences</taxon>
        <taxon>metagenomes</taxon>
        <taxon>ecological metagenomes</taxon>
    </lineage>
</organism>
<dbReference type="PANTHER" id="PTHR43656">
    <property type="entry name" value="BINDING OXIDOREDUCTASE, PUTATIVE (AFU_ORTHOLOGUE AFUA_2G08260)-RELATED"/>
    <property type="match status" value="1"/>
</dbReference>
<accession>A0A383E724</accession>
<sequence>MKRIPSLKTVEAFRSHVDSLGIEIPCEDEIVTEGSPIGEALVGLTINGKTIGNRIALHPMEGWDGTTEGRATDPMRRRWRRFGESGAKLIFGCEAMAVRPDGRANPNQLIISEESRGDLIELLEVLIKTHRERYGDIDDLAIGFQLTHSGRFCRPNDKFTYEPKIAYRHPILDEKFM</sequence>
<keyword evidence="2" id="KW-0560">Oxidoreductase</keyword>
<dbReference type="AlphaFoldDB" id="A0A383E724"/>
<feature type="non-terminal residue" evidence="3">
    <location>
        <position position="177"/>
    </location>
</feature>
<evidence type="ECO:0000256" key="2">
    <source>
        <dbReference type="ARBA" id="ARBA00023002"/>
    </source>
</evidence>
<dbReference type="GO" id="GO:0016491">
    <property type="term" value="F:oxidoreductase activity"/>
    <property type="evidence" value="ECO:0007669"/>
    <property type="project" value="UniProtKB-KW"/>
</dbReference>
<proteinExistence type="predicted"/>
<evidence type="ECO:0000256" key="1">
    <source>
        <dbReference type="ARBA" id="ARBA00022630"/>
    </source>
</evidence>
<gene>
    <name evidence="3" type="ORF">METZ01_LOCUS505375</name>
</gene>
<reference evidence="3" key="1">
    <citation type="submission" date="2018-05" db="EMBL/GenBank/DDBJ databases">
        <authorList>
            <person name="Lanie J.A."/>
            <person name="Ng W.-L."/>
            <person name="Kazmierczak K.M."/>
            <person name="Andrzejewski T.M."/>
            <person name="Davidsen T.M."/>
            <person name="Wayne K.J."/>
            <person name="Tettelin H."/>
            <person name="Glass J.I."/>
            <person name="Rusch D."/>
            <person name="Podicherti R."/>
            <person name="Tsui H.-C.T."/>
            <person name="Winkler M.E."/>
        </authorList>
    </citation>
    <scope>NUCLEOTIDE SEQUENCE</scope>
</reference>
<evidence type="ECO:0008006" key="4">
    <source>
        <dbReference type="Google" id="ProtNLM"/>
    </source>
</evidence>
<dbReference type="Gene3D" id="3.20.20.70">
    <property type="entry name" value="Aldolase class I"/>
    <property type="match status" value="1"/>
</dbReference>
<evidence type="ECO:0000313" key="3">
    <source>
        <dbReference type="EMBL" id="SVE52521.1"/>
    </source>
</evidence>
<dbReference type="InterPro" id="IPR051799">
    <property type="entry name" value="NADH_flavin_oxidoreductase"/>
</dbReference>
<dbReference type="PANTHER" id="PTHR43656:SF2">
    <property type="entry name" value="BINDING OXIDOREDUCTASE, PUTATIVE (AFU_ORTHOLOGUE AFUA_2G08260)-RELATED"/>
    <property type="match status" value="1"/>
</dbReference>
<dbReference type="InterPro" id="IPR013785">
    <property type="entry name" value="Aldolase_TIM"/>
</dbReference>
<protein>
    <recommendedName>
        <fullName evidence="4">NADH:flavin oxidoreductase/NADH oxidase N-terminal domain-containing protein</fullName>
    </recommendedName>
</protein>
<dbReference type="SUPFAM" id="SSF51395">
    <property type="entry name" value="FMN-linked oxidoreductases"/>
    <property type="match status" value="1"/>
</dbReference>
<name>A0A383E724_9ZZZZ</name>
<keyword evidence="1" id="KW-0285">Flavoprotein</keyword>
<dbReference type="EMBL" id="UINC01223360">
    <property type="protein sequence ID" value="SVE52521.1"/>
    <property type="molecule type" value="Genomic_DNA"/>
</dbReference>